<gene>
    <name evidence="1" type="ORF">OXX778_LOCUS6565</name>
</gene>
<protein>
    <recommendedName>
        <fullName evidence="3">FLYWCH-type domain-containing protein</fullName>
    </recommendedName>
</protein>
<dbReference type="AlphaFoldDB" id="A0A813SWI3"/>
<sequence length="148" mass="17430">MSRVGDFLFQRVNNQPYKDGSLGWRCQFYRSKGCKSSCNTIGDHLQRNPDEHNHSPLKREEFEILHLKHKIKKRSKEETSLSIGKIYREEVGRMCREKGVKITQETVKMIPKYANIYKGAYAQRRLNHPKYPITTKEISLPLEYTITN</sequence>
<evidence type="ECO:0000313" key="1">
    <source>
        <dbReference type="EMBL" id="CAF0802892.1"/>
    </source>
</evidence>
<reference evidence="1" key="1">
    <citation type="submission" date="2021-02" db="EMBL/GenBank/DDBJ databases">
        <authorList>
            <person name="Nowell W R."/>
        </authorList>
    </citation>
    <scope>NUCLEOTIDE SEQUENCE</scope>
    <source>
        <strain evidence="1">Ploen Becks lab</strain>
    </source>
</reference>
<dbReference type="OrthoDB" id="9974479at2759"/>
<evidence type="ECO:0000313" key="2">
    <source>
        <dbReference type="Proteomes" id="UP000663879"/>
    </source>
</evidence>
<keyword evidence="2" id="KW-1185">Reference proteome</keyword>
<dbReference type="Gene3D" id="2.20.25.240">
    <property type="match status" value="1"/>
</dbReference>
<evidence type="ECO:0008006" key="3">
    <source>
        <dbReference type="Google" id="ProtNLM"/>
    </source>
</evidence>
<dbReference type="Proteomes" id="UP000663879">
    <property type="component" value="Unassembled WGS sequence"/>
</dbReference>
<name>A0A813SWI3_9BILA</name>
<comment type="caution">
    <text evidence="1">The sequence shown here is derived from an EMBL/GenBank/DDBJ whole genome shotgun (WGS) entry which is preliminary data.</text>
</comment>
<dbReference type="EMBL" id="CAJNOC010000786">
    <property type="protein sequence ID" value="CAF0802892.1"/>
    <property type="molecule type" value="Genomic_DNA"/>
</dbReference>
<accession>A0A813SWI3</accession>
<proteinExistence type="predicted"/>
<organism evidence="1 2">
    <name type="scientific">Brachionus calyciflorus</name>
    <dbReference type="NCBI Taxonomy" id="104777"/>
    <lineage>
        <taxon>Eukaryota</taxon>
        <taxon>Metazoa</taxon>
        <taxon>Spiralia</taxon>
        <taxon>Gnathifera</taxon>
        <taxon>Rotifera</taxon>
        <taxon>Eurotatoria</taxon>
        <taxon>Monogononta</taxon>
        <taxon>Pseudotrocha</taxon>
        <taxon>Ploima</taxon>
        <taxon>Brachionidae</taxon>
        <taxon>Brachionus</taxon>
    </lineage>
</organism>